<dbReference type="PANTHER" id="PTHR34501">
    <property type="entry name" value="PROTEIN YDDL-RELATED"/>
    <property type="match status" value="1"/>
</dbReference>
<dbReference type="PRINTS" id="PR00184">
    <property type="entry name" value="NEISSPPORIN"/>
</dbReference>
<dbReference type="Gene3D" id="2.40.160.10">
    <property type="entry name" value="Porin"/>
    <property type="match status" value="1"/>
</dbReference>
<reference evidence="13 14" key="2">
    <citation type="journal article" date="2013" name="Genome Announc.">
        <title>Genome of the Root-Associated Plant Growth-Promoting Bacterium Variovorax paradoxus Strain EPS.</title>
        <authorList>
            <person name="Han J.I."/>
            <person name="Spain J.C."/>
            <person name="Leadbetter J.R."/>
            <person name="Ovchinnikova G."/>
            <person name="Goodwin L.A."/>
            <person name="Han C.S."/>
            <person name="Woyke T."/>
            <person name="Davenport K.W."/>
            <person name="Orwin P.M."/>
        </authorList>
    </citation>
    <scope>NUCLEOTIDE SEQUENCE [LARGE SCALE GENOMIC DNA]</scope>
    <source>
        <strain evidence="13 14">EPS</strain>
    </source>
</reference>
<keyword evidence="4" id="KW-1134">Transmembrane beta strand</keyword>
<dbReference type="SUPFAM" id="SSF56935">
    <property type="entry name" value="Porins"/>
    <property type="match status" value="1"/>
</dbReference>
<proteinExistence type="predicted"/>
<dbReference type="InterPro" id="IPR033900">
    <property type="entry name" value="Gram_neg_porin_domain"/>
</dbReference>
<evidence type="ECO:0000256" key="11">
    <source>
        <dbReference type="SAM" id="SignalP"/>
    </source>
</evidence>
<evidence type="ECO:0000256" key="2">
    <source>
        <dbReference type="ARBA" id="ARBA00011233"/>
    </source>
</evidence>
<dbReference type="InterPro" id="IPR050298">
    <property type="entry name" value="Gram-neg_bact_OMP"/>
</dbReference>
<name>E6V1J0_VARPE</name>
<keyword evidence="10" id="KW-0998">Cell outer membrane</keyword>
<dbReference type="Proteomes" id="UP000008917">
    <property type="component" value="Chromosome"/>
</dbReference>
<dbReference type="OrthoDB" id="6975458at2"/>
<protein>
    <submittedName>
        <fullName evidence="13">Porin Gram-negative type</fullName>
    </submittedName>
</protein>
<evidence type="ECO:0000256" key="9">
    <source>
        <dbReference type="ARBA" id="ARBA00023136"/>
    </source>
</evidence>
<dbReference type="Pfam" id="PF13609">
    <property type="entry name" value="Porin_4"/>
    <property type="match status" value="1"/>
</dbReference>
<sequence>MNLRSIAMASAFGTCLACLGFGATSAQAQAQAQSSVTLYGRAVAGADYQNNIANDAGQGRGHLWRAAGNQWGTSMLGVKGTEDLGGGMAAFFVLEGGFDLPKAKPNGADLLLNRRSYVGLQDYWGKLALGKNLSISNDVWYLDPTGQQFIGTATLVRGRNWQGNDNGVEYTTPTWGGFSATVQTGLGEQTDGFTKLRKDGISVSYIAPSFEVRAIYDVARDKNGKYSDLFNQSKELTLGGTATLFDDLKMFVGYQRLSAPDAPLSAPSKANHYWVGANYRITPLLTLIGSMFRVTQNRNAGSANLYMLGANYALSKRTLLYASVGKVYNSENANFSVEATNNNPPAGGKQSGTYFGISHTF</sequence>
<dbReference type="STRING" id="595537.Varpa_1430"/>
<dbReference type="GO" id="GO:0046930">
    <property type="term" value="C:pore complex"/>
    <property type="evidence" value="ECO:0007669"/>
    <property type="project" value="UniProtKB-KW"/>
</dbReference>
<feature type="signal peptide" evidence="11">
    <location>
        <begin position="1"/>
        <end position="28"/>
    </location>
</feature>
<evidence type="ECO:0000256" key="8">
    <source>
        <dbReference type="ARBA" id="ARBA00023114"/>
    </source>
</evidence>
<dbReference type="InterPro" id="IPR023614">
    <property type="entry name" value="Porin_dom_sf"/>
</dbReference>
<keyword evidence="6 11" id="KW-0732">Signal</keyword>
<evidence type="ECO:0000256" key="4">
    <source>
        <dbReference type="ARBA" id="ARBA00022452"/>
    </source>
</evidence>
<dbReference type="HOGENOM" id="CLU_038238_2_2_4"/>
<dbReference type="EMBL" id="CP002417">
    <property type="protein sequence ID" value="ADU35646.1"/>
    <property type="molecule type" value="Genomic_DNA"/>
</dbReference>
<dbReference type="InterPro" id="IPR002299">
    <property type="entry name" value="Porin_Neis"/>
</dbReference>
<feature type="domain" description="Porin" evidence="12">
    <location>
        <begin position="20"/>
        <end position="331"/>
    </location>
</feature>
<accession>E6V1J0</accession>
<comment type="subunit">
    <text evidence="2">Homotrimer.</text>
</comment>
<evidence type="ECO:0000256" key="6">
    <source>
        <dbReference type="ARBA" id="ARBA00022729"/>
    </source>
</evidence>
<keyword evidence="7" id="KW-0406">Ion transport</keyword>
<evidence type="ECO:0000256" key="1">
    <source>
        <dbReference type="ARBA" id="ARBA00004571"/>
    </source>
</evidence>
<keyword evidence="9" id="KW-0472">Membrane</keyword>
<evidence type="ECO:0000313" key="14">
    <source>
        <dbReference type="Proteomes" id="UP000008917"/>
    </source>
</evidence>
<evidence type="ECO:0000313" key="13">
    <source>
        <dbReference type="EMBL" id="ADU35646.1"/>
    </source>
</evidence>
<dbReference type="KEGG" id="vpe:Varpa_1430"/>
<feature type="chain" id="PRO_5003213460" evidence="11">
    <location>
        <begin position="29"/>
        <end position="361"/>
    </location>
</feature>
<keyword evidence="5" id="KW-0812">Transmembrane</keyword>
<evidence type="ECO:0000256" key="10">
    <source>
        <dbReference type="ARBA" id="ARBA00023237"/>
    </source>
</evidence>
<dbReference type="CDD" id="cd00342">
    <property type="entry name" value="gram_neg_porins"/>
    <property type="match status" value="1"/>
</dbReference>
<dbReference type="GO" id="GO:0006811">
    <property type="term" value="P:monoatomic ion transport"/>
    <property type="evidence" value="ECO:0007669"/>
    <property type="project" value="UniProtKB-KW"/>
</dbReference>
<keyword evidence="3" id="KW-0813">Transport</keyword>
<dbReference type="GO" id="GO:0009279">
    <property type="term" value="C:cell outer membrane"/>
    <property type="evidence" value="ECO:0007669"/>
    <property type="project" value="UniProtKB-SubCell"/>
</dbReference>
<dbReference type="eggNOG" id="COG3203">
    <property type="taxonomic scope" value="Bacteria"/>
</dbReference>
<dbReference type="AlphaFoldDB" id="E6V1J0"/>
<comment type="subcellular location">
    <subcellularLocation>
        <location evidence="1">Cell outer membrane</location>
        <topology evidence="1">Multi-pass membrane protein</topology>
    </subcellularLocation>
</comment>
<gene>
    <name evidence="13" type="ordered locus">Varpa_1430</name>
</gene>
<evidence type="ECO:0000259" key="12">
    <source>
        <dbReference type="Pfam" id="PF13609"/>
    </source>
</evidence>
<reference evidence="14" key="1">
    <citation type="submission" date="2010-12" db="EMBL/GenBank/DDBJ databases">
        <title>Complete sequence of Variovorax paradoxus EPS.</title>
        <authorList>
            <consortium name="US DOE Joint Genome Institute"/>
            <person name="Lucas S."/>
            <person name="Copeland A."/>
            <person name="Lapidus A."/>
            <person name="Cheng J.-F."/>
            <person name="Goodwin L."/>
            <person name="Pitluck S."/>
            <person name="Teshima H."/>
            <person name="Detter J.C."/>
            <person name="Han C."/>
            <person name="Tapia R."/>
            <person name="Land M."/>
            <person name="Hauser L."/>
            <person name="Kyrpides N."/>
            <person name="Ivanova N."/>
            <person name="Ovchinnikova G."/>
            <person name="Orwin P."/>
            <person name="Han J.-I.G."/>
            <person name="Woyke T."/>
        </authorList>
    </citation>
    <scope>NUCLEOTIDE SEQUENCE [LARGE SCALE GENOMIC DNA]</scope>
    <source>
        <strain evidence="14">EPS</strain>
    </source>
</reference>
<dbReference type="PANTHER" id="PTHR34501:SF9">
    <property type="entry name" value="MAJOR OUTER MEMBRANE PROTEIN P.IA"/>
    <property type="match status" value="1"/>
</dbReference>
<evidence type="ECO:0000256" key="3">
    <source>
        <dbReference type="ARBA" id="ARBA00022448"/>
    </source>
</evidence>
<keyword evidence="8" id="KW-0626">Porin</keyword>
<dbReference type="GO" id="GO:0015288">
    <property type="term" value="F:porin activity"/>
    <property type="evidence" value="ECO:0007669"/>
    <property type="project" value="UniProtKB-KW"/>
</dbReference>
<dbReference type="RefSeq" id="WP_013539889.1">
    <property type="nucleotide sequence ID" value="NC_014931.1"/>
</dbReference>
<evidence type="ECO:0000256" key="7">
    <source>
        <dbReference type="ARBA" id="ARBA00023065"/>
    </source>
</evidence>
<organism evidence="13 14">
    <name type="scientific">Variovorax paradoxus (strain EPS)</name>
    <dbReference type="NCBI Taxonomy" id="595537"/>
    <lineage>
        <taxon>Bacteria</taxon>
        <taxon>Pseudomonadati</taxon>
        <taxon>Pseudomonadota</taxon>
        <taxon>Betaproteobacteria</taxon>
        <taxon>Burkholderiales</taxon>
        <taxon>Comamonadaceae</taxon>
        <taxon>Variovorax</taxon>
    </lineage>
</organism>
<evidence type="ECO:0000256" key="5">
    <source>
        <dbReference type="ARBA" id="ARBA00022692"/>
    </source>
</evidence>